<evidence type="ECO:0000256" key="2">
    <source>
        <dbReference type="ARBA" id="ARBA00004225"/>
    </source>
</evidence>
<keyword evidence="10" id="KW-0249">Electron transport</keyword>
<dbReference type="InterPro" id="IPR001750">
    <property type="entry name" value="ND/Mrp_TM"/>
</dbReference>
<evidence type="ECO:0000256" key="4">
    <source>
        <dbReference type="ARBA" id="ARBA00012944"/>
    </source>
</evidence>
<dbReference type="GO" id="GO:0008137">
    <property type="term" value="F:NADH dehydrogenase (ubiquinone) activity"/>
    <property type="evidence" value="ECO:0007669"/>
    <property type="project" value="UniProtKB-EC"/>
</dbReference>
<dbReference type="PANTHER" id="PTHR43507:SF20">
    <property type="entry name" value="NADH-UBIQUINONE OXIDOREDUCTASE CHAIN 4"/>
    <property type="match status" value="1"/>
</dbReference>
<feature type="domain" description="NADH:quinone oxidoreductase/Mrp antiporter transmembrane" evidence="19">
    <location>
        <begin position="4"/>
        <end position="99"/>
    </location>
</feature>
<evidence type="ECO:0000313" key="20">
    <source>
        <dbReference type="EMBL" id="LAA72836.1"/>
    </source>
</evidence>
<organism evidence="20">
    <name type="scientific">Micrurus lemniscatus lemniscatus</name>
    <dbReference type="NCBI Taxonomy" id="129467"/>
    <lineage>
        <taxon>Eukaryota</taxon>
        <taxon>Metazoa</taxon>
        <taxon>Chordata</taxon>
        <taxon>Craniata</taxon>
        <taxon>Vertebrata</taxon>
        <taxon>Euteleostomi</taxon>
        <taxon>Lepidosauria</taxon>
        <taxon>Squamata</taxon>
        <taxon>Bifurcata</taxon>
        <taxon>Unidentata</taxon>
        <taxon>Episquamata</taxon>
        <taxon>Toxicofera</taxon>
        <taxon>Serpentes</taxon>
        <taxon>Colubroidea</taxon>
        <taxon>Elapidae</taxon>
        <taxon>Elapinae</taxon>
        <taxon>Micrurus</taxon>
    </lineage>
</organism>
<comment type="function">
    <text evidence="1">Core subunit of the mitochondrial membrane respiratory chain NADH dehydrogenase (Complex I) that is believed to belong to the minimal assembly required for catalysis. Complex I functions in the transfer of electrons from NADH to the respiratory chain. The immediate electron acceptor for the enzyme is believed to be ubiquinone.</text>
</comment>
<comment type="catalytic activity">
    <reaction evidence="17">
        <text>a ubiquinone + NADH + 5 H(+)(in) = a ubiquinol + NAD(+) + 4 H(+)(out)</text>
        <dbReference type="Rhea" id="RHEA:29091"/>
        <dbReference type="Rhea" id="RHEA-COMP:9565"/>
        <dbReference type="Rhea" id="RHEA-COMP:9566"/>
        <dbReference type="ChEBI" id="CHEBI:15378"/>
        <dbReference type="ChEBI" id="CHEBI:16389"/>
        <dbReference type="ChEBI" id="CHEBI:17976"/>
        <dbReference type="ChEBI" id="CHEBI:57540"/>
        <dbReference type="ChEBI" id="CHEBI:57945"/>
        <dbReference type="EC" id="7.1.1.2"/>
    </reaction>
</comment>
<evidence type="ECO:0000256" key="1">
    <source>
        <dbReference type="ARBA" id="ARBA00003257"/>
    </source>
</evidence>
<dbReference type="GO" id="GO:0048039">
    <property type="term" value="F:ubiquinone binding"/>
    <property type="evidence" value="ECO:0007669"/>
    <property type="project" value="TreeGrafter"/>
</dbReference>
<evidence type="ECO:0000256" key="14">
    <source>
        <dbReference type="ARBA" id="ARBA00023128"/>
    </source>
</evidence>
<keyword evidence="11 18" id="KW-1133">Transmembrane helix</keyword>
<feature type="transmembrane region" description="Helical" evidence="18">
    <location>
        <begin position="53"/>
        <end position="74"/>
    </location>
</feature>
<evidence type="ECO:0000256" key="17">
    <source>
        <dbReference type="ARBA" id="ARBA00049551"/>
    </source>
</evidence>
<dbReference type="GO" id="GO:0042773">
    <property type="term" value="P:ATP synthesis coupled electron transport"/>
    <property type="evidence" value="ECO:0007669"/>
    <property type="project" value="InterPro"/>
</dbReference>
<evidence type="ECO:0000256" key="7">
    <source>
        <dbReference type="ARBA" id="ARBA00022660"/>
    </source>
</evidence>
<evidence type="ECO:0000256" key="18">
    <source>
        <dbReference type="SAM" id="Phobius"/>
    </source>
</evidence>
<dbReference type="AlphaFoldDB" id="A0A2D4HLP1"/>
<reference evidence="20" key="1">
    <citation type="submission" date="2017-07" db="EMBL/GenBank/DDBJ databases">
        <authorList>
            <person name="Mikheyev A."/>
            <person name="Grau M."/>
        </authorList>
    </citation>
    <scope>NUCLEOTIDE SEQUENCE</scope>
    <source>
        <tissue evidence="20">Venom_gland</tissue>
    </source>
</reference>
<keyword evidence="8 18" id="KW-0812">Transmembrane</keyword>
<keyword evidence="7" id="KW-0679">Respiratory chain</keyword>
<evidence type="ECO:0000256" key="5">
    <source>
        <dbReference type="ARBA" id="ARBA00021006"/>
    </source>
</evidence>
<evidence type="ECO:0000256" key="12">
    <source>
        <dbReference type="ARBA" id="ARBA00023027"/>
    </source>
</evidence>
<keyword evidence="13" id="KW-0830">Ubiquinone</keyword>
<feature type="transmembrane region" description="Helical" evidence="18">
    <location>
        <begin position="29"/>
        <end position="47"/>
    </location>
</feature>
<proteinExistence type="inferred from homology"/>
<keyword evidence="14" id="KW-0496">Mitochondrion</keyword>
<evidence type="ECO:0000256" key="15">
    <source>
        <dbReference type="ARBA" id="ARBA00023136"/>
    </source>
</evidence>
<evidence type="ECO:0000256" key="16">
    <source>
        <dbReference type="ARBA" id="ARBA00031025"/>
    </source>
</evidence>
<feature type="transmembrane region" description="Helical" evidence="18">
    <location>
        <begin position="6"/>
        <end position="22"/>
    </location>
</feature>
<reference evidence="20" key="2">
    <citation type="submission" date="2017-11" db="EMBL/GenBank/DDBJ databases">
        <title>Coralsnake Venomics: Analyses of Venom Gland Transcriptomes and Proteomes of Six Brazilian Taxa.</title>
        <authorList>
            <person name="Aird S.D."/>
            <person name="Jorge da Silva N."/>
            <person name="Qiu L."/>
            <person name="Villar-Briones A."/>
            <person name="Aparecida-Saddi V."/>
            <person name="Campos-Telles M.P."/>
            <person name="Grau M."/>
            <person name="Mikheyev A.S."/>
        </authorList>
    </citation>
    <scope>NUCLEOTIDE SEQUENCE</scope>
    <source>
        <tissue evidence="20">Venom_gland</tissue>
    </source>
</reference>
<evidence type="ECO:0000256" key="13">
    <source>
        <dbReference type="ARBA" id="ARBA00023075"/>
    </source>
</evidence>
<dbReference type="EMBL" id="IACK01033427">
    <property type="protein sequence ID" value="LAA72836.1"/>
    <property type="molecule type" value="Transcribed_RNA"/>
</dbReference>
<dbReference type="EC" id="7.1.1.2" evidence="4"/>
<evidence type="ECO:0000256" key="8">
    <source>
        <dbReference type="ARBA" id="ARBA00022692"/>
    </source>
</evidence>
<comment type="similarity">
    <text evidence="3">Belongs to the complex I subunit 4 family.</text>
</comment>
<accession>A0A2D4HLP1</accession>
<keyword evidence="12" id="KW-0520">NAD</keyword>
<evidence type="ECO:0000256" key="6">
    <source>
        <dbReference type="ARBA" id="ARBA00022448"/>
    </source>
</evidence>
<dbReference type="GO" id="GO:0031966">
    <property type="term" value="C:mitochondrial membrane"/>
    <property type="evidence" value="ECO:0007669"/>
    <property type="project" value="UniProtKB-SubCell"/>
</dbReference>
<keyword evidence="9" id="KW-1278">Translocase</keyword>
<dbReference type="GO" id="GO:0003954">
    <property type="term" value="F:NADH dehydrogenase activity"/>
    <property type="evidence" value="ECO:0007669"/>
    <property type="project" value="TreeGrafter"/>
</dbReference>
<evidence type="ECO:0000256" key="11">
    <source>
        <dbReference type="ARBA" id="ARBA00022989"/>
    </source>
</evidence>
<evidence type="ECO:0000256" key="3">
    <source>
        <dbReference type="ARBA" id="ARBA00009025"/>
    </source>
</evidence>
<comment type="subcellular location">
    <subcellularLocation>
        <location evidence="2">Mitochondrion membrane</location>
        <topology evidence="2">Multi-pass membrane protein</topology>
    </subcellularLocation>
</comment>
<dbReference type="GO" id="GO:0015990">
    <property type="term" value="P:electron transport coupled proton transport"/>
    <property type="evidence" value="ECO:0007669"/>
    <property type="project" value="TreeGrafter"/>
</dbReference>
<evidence type="ECO:0000256" key="9">
    <source>
        <dbReference type="ARBA" id="ARBA00022967"/>
    </source>
</evidence>
<dbReference type="PANTHER" id="PTHR43507">
    <property type="entry name" value="NADH-UBIQUINONE OXIDOREDUCTASE CHAIN 4"/>
    <property type="match status" value="1"/>
</dbReference>
<protein>
    <recommendedName>
        <fullName evidence="5">NADH-ubiquinone oxidoreductase chain 4</fullName>
        <ecNumber evidence="4">7.1.1.2</ecNumber>
    </recommendedName>
    <alternativeName>
        <fullName evidence="16">NADH dehydrogenase subunit 4</fullName>
    </alternativeName>
</protein>
<sequence length="101" mass="10877">MVLPFIVLSLWGATLASLTCLQQTDLKSLIAYSSISHIGLVIAAISIQTQWGLAGAIAIIVAHGFTSSALFCLANTTYERTQTRILILTRGFHNILPMTTT</sequence>
<name>A0A2D4HLP1_MICLE</name>
<keyword evidence="6" id="KW-0813">Transport</keyword>
<evidence type="ECO:0000256" key="10">
    <source>
        <dbReference type="ARBA" id="ARBA00022982"/>
    </source>
</evidence>
<evidence type="ECO:0000259" key="19">
    <source>
        <dbReference type="Pfam" id="PF00361"/>
    </source>
</evidence>
<dbReference type="Pfam" id="PF00361">
    <property type="entry name" value="Proton_antipo_M"/>
    <property type="match status" value="1"/>
</dbReference>
<dbReference type="InterPro" id="IPR003918">
    <property type="entry name" value="NADH_UbQ_OxRdtase"/>
</dbReference>
<keyword evidence="15 18" id="KW-0472">Membrane</keyword>